<dbReference type="PANTHER" id="PTHR11200:SF275">
    <property type="entry name" value="LD06095P"/>
    <property type="match status" value="1"/>
</dbReference>
<dbReference type="GO" id="GO:0004439">
    <property type="term" value="F:phosphatidylinositol-4,5-bisphosphate 5-phosphatase activity"/>
    <property type="evidence" value="ECO:0007669"/>
    <property type="project" value="TreeGrafter"/>
</dbReference>
<dbReference type="GO" id="GO:0005737">
    <property type="term" value="C:cytoplasm"/>
    <property type="evidence" value="ECO:0007669"/>
    <property type="project" value="TreeGrafter"/>
</dbReference>
<dbReference type="AlphaFoldDB" id="A0A0D8Y4G1"/>
<reference evidence="3" key="2">
    <citation type="journal article" date="2016" name="Sci. Rep.">
        <title>Dictyocaulus viviparus genome, variome and transcriptome elucidate lungworm biology and support future intervention.</title>
        <authorList>
            <person name="McNulty S.N."/>
            <person name="Strube C."/>
            <person name="Rosa B.A."/>
            <person name="Martin J.C."/>
            <person name="Tyagi R."/>
            <person name="Choi Y.J."/>
            <person name="Wang Q."/>
            <person name="Hallsworth Pepin K."/>
            <person name="Zhang X."/>
            <person name="Ozersky P."/>
            <person name="Wilson R.K."/>
            <person name="Sternberg P.W."/>
            <person name="Gasser R.B."/>
            <person name="Mitreva M."/>
        </authorList>
    </citation>
    <scope>NUCLEOTIDE SEQUENCE [LARGE SCALE GENOMIC DNA]</scope>
    <source>
        <strain evidence="3">HannoverDv2000</strain>
    </source>
</reference>
<keyword evidence="2" id="KW-0378">Hydrolase</keyword>
<dbReference type="EMBL" id="KN716177">
    <property type="protein sequence ID" value="KJH51733.1"/>
    <property type="molecule type" value="Genomic_DNA"/>
</dbReference>
<keyword evidence="2" id="KW-0255">Endonuclease</keyword>
<keyword evidence="2" id="KW-0540">Nuclease</keyword>
<feature type="domain" description="Inositol polyphosphate-related phosphatase" evidence="1">
    <location>
        <begin position="122"/>
        <end position="423"/>
    </location>
</feature>
<keyword evidence="2" id="KW-0269">Exonuclease</keyword>
<dbReference type="InterPro" id="IPR000300">
    <property type="entry name" value="IPPc"/>
</dbReference>
<evidence type="ECO:0000313" key="3">
    <source>
        <dbReference type="Proteomes" id="UP000053766"/>
    </source>
</evidence>
<organism evidence="2 3">
    <name type="scientific">Dictyocaulus viviparus</name>
    <name type="common">Bovine lungworm</name>
    <dbReference type="NCBI Taxonomy" id="29172"/>
    <lineage>
        <taxon>Eukaryota</taxon>
        <taxon>Metazoa</taxon>
        <taxon>Ecdysozoa</taxon>
        <taxon>Nematoda</taxon>
        <taxon>Chromadorea</taxon>
        <taxon>Rhabditida</taxon>
        <taxon>Rhabditina</taxon>
        <taxon>Rhabditomorpha</taxon>
        <taxon>Strongyloidea</taxon>
        <taxon>Metastrongylidae</taxon>
        <taxon>Dictyocaulus</taxon>
    </lineage>
</organism>
<dbReference type="OrthoDB" id="2248459at2759"/>
<dbReference type="Pfam" id="PF22669">
    <property type="entry name" value="Exo_endo_phos2"/>
    <property type="match status" value="1"/>
</dbReference>
<reference evidence="2 3" key="1">
    <citation type="submission" date="2013-11" db="EMBL/GenBank/DDBJ databases">
        <title>Draft genome of the bovine lungworm Dictyocaulus viviparus.</title>
        <authorList>
            <person name="Mitreva M."/>
        </authorList>
    </citation>
    <scope>NUCLEOTIDE SEQUENCE [LARGE SCALE GENOMIC DNA]</scope>
    <source>
        <strain evidence="2 3">HannoverDv2000</strain>
    </source>
</reference>
<name>A0A0D8Y4G1_DICVI</name>
<dbReference type="InterPro" id="IPR036691">
    <property type="entry name" value="Endo/exonu/phosph_ase_sf"/>
</dbReference>
<dbReference type="InterPro" id="IPR046985">
    <property type="entry name" value="IP5"/>
</dbReference>
<dbReference type="PANTHER" id="PTHR11200">
    <property type="entry name" value="INOSITOL 5-PHOSPHATASE"/>
    <property type="match status" value="1"/>
</dbReference>
<dbReference type="Gene3D" id="3.60.10.10">
    <property type="entry name" value="Endonuclease/exonuclease/phosphatase"/>
    <property type="match status" value="1"/>
</dbReference>
<dbReference type="Proteomes" id="UP000053766">
    <property type="component" value="Unassembled WGS sequence"/>
</dbReference>
<dbReference type="GO" id="GO:0004519">
    <property type="term" value="F:endonuclease activity"/>
    <property type="evidence" value="ECO:0007669"/>
    <property type="project" value="UniProtKB-KW"/>
</dbReference>
<keyword evidence="3" id="KW-1185">Reference proteome</keyword>
<evidence type="ECO:0000259" key="1">
    <source>
        <dbReference type="SMART" id="SM00128"/>
    </source>
</evidence>
<gene>
    <name evidence="2" type="ORF">DICVIV_02044</name>
</gene>
<accession>A0A0D8Y4G1</accession>
<protein>
    <submittedName>
        <fullName evidence="2">Endonuclease/exonuclease/phosphatase family protein</fullName>
    </submittedName>
</protein>
<dbReference type="GO" id="GO:0004527">
    <property type="term" value="F:exonuclease activity"/>
    <property type="evidence" value="ECO:0007669"/>
    <property type="project" value="UniProtKB-KW"/>
</dbReference>
<evidence type="ECO:0000313" key="2">
    <source>
        <dbReference type="EMBL" id="KJH51733.1"/>
    </source>
</evidence>
<dbReference type="GO" id="GO:0046856">
    <property type="term" value="P:phosphatidylinositol dephosphorylation"/>
    <property type="evidence" value="ECO:0007669"/>
    <property type="project" value="InterPro"/>
</dbReference>
<dbReference type="STRING" id="29172.A0A0D8Y4G1"/>
<sequence>MKPIGVPITTLVCPRASTSIKFVYFVFGILMPLEESQSQCHPLNLPTNSSSFESFSAAGCPSSLKHAQQQSRLLLRNGELFTTIDDHTWKYTFETESYGGIVTGFGNALIPSDDGIAKLVNRKLSIRAITWNINEKPVGALDLLINHMKLAGKLEDMILIALQEISPSNTTFHVDFTMIASKVLHHTHVTYMSYRAWSQMVLIFIRKYHIRFATKPLAKFVSVNTLPKPIRTKGAIGVCFRIYQRWTVIIACHLSHSSLLQRIQDYHKVMKSLKFNTLYSYKGSFNIFHADCVLWMGDLNFRITERNVQWRLHLQRSNSSDIENSIANDELTIIRRKDTKCILELAFNNFSEAPIKFAPTYKFELGTTNYVPNRIPSYTDRILFWTKNASWIECTSYDCIQEKSQSDHRPVYAIFQLEAINEKSPARRNKANQQNYSVNTKSP</sequence>
<dbReference type="SMART" id="SM00128">
    <property type="entry name" value="IPPc"/>
    <property type="match status" value="1"/>
</dbReference>
<dbReference type="SUPFAM" id="SSF56219">
    <property type="entry name" value="DNase I-like"/>
    <property type="match status" value="1"/>
</dbReference>
<proteinExistence type="predicted"/>
<dbReference type="GO" id="GO:0005886">
    <property type="term" value="C:plasma membrane"/>
    <property type="evidence" value="ECO:0007669"/>
    <property type="project" value="TreeGrafter"/>
</dbReference>
<dbReference type="GO" id="GO:0001726">
    <property type="term" value="C:ruffle"/>
    <property type="evidence" value="ECO:0007669"/>
    <property type="project" value="TreeGrafter"/>
</dbReference>